<organism evidence="2 3">
    <name type="scientific">Desulfosporosinus acidiphilus (strain DSM 22704 / JCM 16185 / SJ4)</name>
    <dbReference type="NCBI Taxonomy" id="646529"/>
    <lineage>
        <taxon>Bacteria</taxon>
        <taxon>Bacillati</taxon>
        <taxon>Bacillota</taxon>
        <taxon>Clostridia</taxon>
        <taxon>Eubacteriales</taxon>
        <taxon>Desulfitobacteriaceae</taxon>
        <taxon>Desulfosporosinus</taxon>
    </lineage>
</organism>
<accession>I4D6T7</accession>
<proteinExistence type="predicted"/>
<keyword evidence="3" id="KW-1185">Reference proteome</keyword>
<evidence type="ECO:0000256" key="1">
    <source>
        <dbReference type="SAM" id="Phobius"/>
    </source>
</evidence>
<keyword evidence="1" id="KW-0812">Transmembrane</keyword>
<evidence type="ECO:0000313" key="2">
    <source>
        <dbReference type="EMBL" id="AFM41511.1"/>
    </source>
</evidence>
<dbReference type="KEGG" id="dai:Desaci_2574"/>
<dbReference type="AlphaFoldDB" id="I4D6T7"/>
<keyword evidence="1" id="KW-0472">Membrane</keyword>
<evidence type="ECO:0000313" key="3">
    <source>
        <dbReference type="Proteomes" id="UP000002892"/>
    </source>
</evidence>
<dbReference type="RefSeq" id="WP_014827509.1">
    <property type="nucleotide sequence ID" value="NC_018068.1"/>
</dbReference>
<keyword evidence="1" id="KW-1133">Transmembrane helix</keyword>
<feature type="transmembrane region" description="Helical" evidence="1">
    <location>
        <begin position="12"/>
        <end position="34"/>
    </location>
</feature>
<protein>
    <submittedName>
        <fullName evidence="2">Uncharacterized protein</fullName>
    </submittedName>
</protein>
<dbReference type="Proteomes" id="UP000002892">
    <property type="component" value="Chromosome"/>
</dbReference>
<sequence>MDEKRIFTIGLKLVGVMNIISGLVNFVSFIPVIINALGGPMPSRIVEMPNQIVIVHVEKRGEVDSF</sequence>
<reference evidence="2 3" key="1">
    <citation type="journal article" date="2012" name="J. Bacteriol.">
        <title>Complete genome sequences of Desulfosporosinus orientis DSM765T, Desulfosporosinus youngiae DSM17734T, Desulfosporosinus meridiei DSM13257T, and Desulfosporosinus acidiphilus DSM22704T.</title>
        <authorList>
            <person name="Pester M."/>
            <person name="Brambilla E."/>
            <person name="Alazard D."/>
            <person name="Rattei T."/>
            <person name="Weinmaier T."/>
            <person name="Han J."/>
            <person name="Lucas S."/>
            <person name="Lapidus A."/>
            <person name="Cheng J.F."/>
            <person name="Goodwin L."/>
            <person name="Pitluck S."/>
            <person name="Peters L."/>
            <person name="Ovchinnikova G."/>
            <person name="Teshima H."/>
            <person name="Detter J.C."/>
            <person name="Han C.S."/>
            <person name="Tapia R."/>
            <person name="Land M.L."/>
            <person name="Hauser L."/>
            <person name="Kyrpides N.C."/>
            <person name="Ivanova N.N."/>
            <person name="Pagani I."/>
            <person name="Huntmann M."/>
            <person name="Wei C.L."/>
            <person name="Davenport K.W."/>
            <person name="Daligault H."/>
            <person name="Chain P.S."/>
            <person name="Chen A."/>
            <person name="Mavromatis K."/>
            <person name="Markowitz V."/>
            <person name="Szeto E."/>
            <person name="Mikhailova N."/>
            <person name="Pati A."/>
            <person name="Wagner M."/>
            <person name="Woyke T."/>
            <person name="Ollivier B."/>
            <person name="Klenk H.P."/>
            <person name="Spring S."/>
            <person name="Loy A."/>
        </authorList>
    </citation>
    <scope>NUCLEOTIDE SEQUENCE [LARGE SCALE GENOMIC DNA]</scope>
    <source>
        <strain evidence="3">DSM 22704 / JCM 16185 / SJ4</strain>
    </source>
</reference>
<name>I4D6T7_DESAJ</name>
<dbReference type="EMBL" id="CP003639">
    <property type="protein sequence ID" value="AFM41511.1"/>
    <property type="molecule type" value="Genomic_DNA"/>
</dbReference>
<dbReference type="HOGENOM" id="CLU_2824030_0_0_9"/>
<gene>
    <name evidence="2" type="ordered locus">Desaci_2574</name>
</gene>